<evidence type="ECO:0000256" key="1">
    <source>
        <dbReference type="SAM" id="MobiDB-lite"/>
    </source>
</evidence>
<dbReference type="GeneID" id="14494463"/>
<dbReference type="Gene3D" id="1.10.357.100">
    <property type="entry name" value="Dsl1p vesicle tethering complex, Tip20p subunit, domain C"/>
    <property type="match status" value="1"/>
</dbReference>
<dbReference type="RefSeq" id="XP_004179040.1">
    <property type="nucleotide sequence ID" value="XM_004178992.1"/>
</dbReference>
<proteinExistence type="predicted"/>
<dbReference type="HOGENOM" id="CLU_410507_0_0_1"/>
<dbReference type="eggNOG" id="KOG2218">
    <property type="taxonomic scope" value="Eukaryota"/>
</dbReference>
<dbReference type="InParanoid" id="I2GZG9"/>
<evidence type="ECO:0000313" key="3">
    <source>
        <dbReference type="Proteomes" id="UP000002866"/>
    </source>
</evidence>
<dbReference type="InterPro" id="IPR042044">
    <property type="entry name" value="EXOC6PINT-1/Sec15/Tip20_C_dom2"/>
</dbReference>
<evidence type="ECO:0000313" key="2">
    <source>
        <dbReference type="EMBL" id="CCH59521.1"/>
    </source>
</evidence>
<dbReference type="GO" id="GO:0006890">
    <property type="term" value="P:retrograde vesicle-mediated transport, Golgi to endoplasmic reticulum"/>
    <property type="evidence" value="ECO:0007669"/>
    <property type="project" value="EnsemblFungi"/>
</dbReference>
<dbReference type="AlphaFoldDB" id="I2GZG9"/>
<dbReference type="InterPro" id="IPR042042">
    <property type="entry name" value="Tip20p_domB"/>
</dbReference>
<feature type="compositionally biased region" description="Low complexity" evidence="1">
    <location>
        <begin position="469"/>
        <end position="484"/>
    </location>
</feature>
<organism evidence="2 3">
    <name type="scientific">Henningerozyma blattae (strain ATCC 34711 / CBS 6284 / DSM 70876 / NBRC 10599 / NRRL Y-10934 / UCD 77-7)</name>
    <name type="common">Yeast</name>
    <name type="synonym">Tetrapisispora blattae</name>
    <dbReference type="NCBI Taxonomy" id="1071380"/>
    <lineage>
        <taxon>Eukaryota</taxon>
        <taxon>Fungi</taxon>
        <taxon>Dikarya</taxon>
        <taxon>Ascomycota</taxon>
        <taxon>Saccharomycotina</taxon>
        <taxon>Saccharomycetes</taxon>
        <taxon>Saccharomycetales</taxon>
        <taxon>Saccharomycetaceae</taxon>
        <taxon>Henningerozyma</taxon>
    </lineage>
</organism>
<dbReference type="PROSITE" id="PS51386">
    <property type="entry name" value="RINT1_TIP20"/>
    <property type="match status" value="1"/>
</dbReference>
<name>I2GZG9_HENB6</name>
<dbReference type="STRING" id="1071380.I2GZG9"/>
<dbReference type="GO" id="GO:0006914">
    <property type="term" value="P:autophagy"/>
    <property type="evidence" value="ECO:0007669"/>
    <property type="project" value="EnsemblFungi"/>
</dbReference>
<dbReference type="Gene3D" id="6.10.280.210">
    <property type="entry name" value="Dsl1p vesicle tethering complex, Tip20p subunit, domain A"/>
    <property type="match status" value="1"/>
</dbReference>
<dbReference type="Pfam" id="PF04437">
    <property type="entry name" value="RINT1_TIP1"/>
    <property type="match status" value="1"/>
</dbReference>
<dbReference type="GO" id="GO:0006888">
    <property type="term" value="P:endoplasmic reticulum to Golgi vesicle-mediated transport"/>
    <property type="evidence" value="ECO:0007669"/>
    <property type="project" value="InterPro"/>
</dbReference>
<dbReference type="Proteomes" id="UP000002866">
    <property type="component" value="Chromosome 2"/>
</dbReference>
<feature type="region of interest" description="Disordered" evidence="1">
    <location>
        <begin position="459"/>
        <end position="485"/>
    </location>
</feature>
<keyword evidence="3" id="KW-1185">Reference proteome</keyword>
<dbReference type="OMA" id="TCSQIFM"/>
<dbReference type="EMBL" id="HE806317">
    <property type="protein sequence ID" value="CCH59521.1"/>
    <property type="molecule type" value="Genomic_DNA"/>
</dbReference>
<sequence length="725" mass="84580">MSSAIKDITDLLNIQSSIDTVENRRSELNLLLSNTNLNDQSNVQQHSQIPKEVEIANDIIDNSKDLESVEQLIEKYKGQNITILTDLKNYYTIQKEINNNVSKLDETSKHIGSMIKLIDSNDRDFFNEIDLPLQELTNISAHLKKLTVSKGTEPNNKDQKALSVYLKFDNNLIENLMKQLSSWLNDYLLSSKWDTPNFNMKNISQINRINNAHNILVQLSNLYILNHENSFPTSITNNFKIRFIYHFQTSTTNTIDNIETYFNFVKNYLNENLYKAIRIFHNASFNISKDLIHSEFINNILKILIDFLQNKLVLYKDNKKTLSSLIFQIISFDNFLIHKFNYNENLTLTSLLPTNLLNIFLNYEIENFNIKFNNTILNRPNHNNSDESNLSEIIVISKDFNKLIHKFMSRFDLFFNLNSKNLLQFKLILVSDCLMNLFTSYLEFLLKIDFLPNENFDTSSSTKKNRHQSSTNISSINNNSSNTSRSKLDELNQTIIKLQNVSLVYKLIQNLSNNETLVILTEFVNTNEHTKYNSLLQSILKEYHITIHVDITPIIINRIKKLLKDSMTNYFKLGNYWSTIEDGNCSNEENLTTPELLNSIKLLRNIWSVLNSNYILPDVNLIIKSELLDIILNYFIESILKLNKFTKNGIVQLYSDFKSLVSTFIDLSNDNNNDDENRQFKDTTKLVSYQVFEELIKLINYRFAHQKTNYTGWTLVILKMVILKT</sequence>
<dbReference type="InterPro" id="IPR042041">
    <property type="entry name" value="Tip20p_domA"/>
</dbReference>
<dbReference type="Gene3D" id="1.20.58.1420">
    <property type="entry name" value="Dsl1p vesicle tethering complex, Tip20p subunit, domain B"/>
    <property type="match status" value="1"/>
</dbReference>
<dbReference type="OrthoDB" id="2189254at2759"/>
<dbReference type="GO" id="GO:0070939">
    <property type="term" value="C:Dsl1/NZR complex"/>
    <property type="evidence" value="ECO:0007669"/>
    <property type="project" value="EnsemblFungi"/>
</dbReference>
<dbReference type="InterPro" id="IPR042043">
    <property type="entry name" value="Tip20p_domC"/>
</dbReference>
<accession>I2GZG9</accession>
<gene>
    <name evidence="2" type="primary">TBLA0B07020</name>
    <name evidence="2" type="ORF">TBLA_0B07020</name>
</gene>
<dbReference type="Gene3D" id="1.20.58.670">
    <property type="entry name" value="Dsl1p vesicle tethering complex, Tip20p subunit, domain D"/>
    <property type="match status" value="1"/>
</dbReference>
<reference evidence="2 3" key="1">
    <citation type="journal article" date="2011" name="Proc. Natl. Acad. Sci. U.S.A.">
        <title>Evolutionary erosion of yeast sex chromosomes by mating-type switching accidents.</title>
        <authorList>
            <person name="Gordon J.L."/>
            <person name="Armisen D."/>
            <person name="Proux-Wera E."/>
            <person name="Oheigeartaigh S.S."/>
            <person name="Byrne K.P."/>
            <person name="Wolfe K.H."/>
        </authorList>
    </citation>
    <scope>NUCLEOTIDE SEQUENCE [LARGE SCALE GENOMIC DNA]</scope>
    <source>
        <strain evidence="3">ATCC 34711 / CBS 6284 / DSM 70876 / NBRC 10599 / NRRL Y-10934 / UCD 77-7</strain>
    </source>
</reference>
<dbReference type="InterPro" id="IPR007528">
    <property type="entry name" value="RINT1_Tip20"/>
</dbReference>
<dbReference type="FunCoup" id="I2GZG9">
    <property type="interactions" value="151"/>
</dbReference>
<protein>
    <submittedName>
        <fullName evidence="2">Uncharacterized protein</fullName>
    </submittedName>
</protein>
<dbReference type="KEGG" id="tbl:TBLA_0B07020"/>